<keyword evidence="2" id="KW-1185">Reference proteome</keyword>
<comment type="caution">
    <text evidence="1">The sequence shown here is derived from an EMBL/GenBank/DDBJ whole genome shotgun (WGS) entry which is preliminary data.</text>
</comment>
<dbReference type="AlphaFoldDB" id="A0A8T0WZA3"/>
<gene>
    <name evidence="1" type="ORF">PVAP13_1NG215419</name>
</gene>
<dbReference type="Proteomes" id="UP000823388">
    <property type="component" value="Chromosome 1N"/>
</dbReference>
<reference evidence="1" key="1">
    <citation type="submission" date="2020-05" db="EMBL/GenBank/DDBJ databases">
        <title>WGS assembly of Panicum virgatum.</title>
        <authorList>
            <person name="Lovell J.T."/>
            <person name="Jenkins J."/>
            <person name="Shu S."/>
            <person name="Juenger T.E."/>
            <person name="Schmutz J."/>
        </authorList>
    </citation>
    <scope>NUCLEOTIDE SEQUENCE</scope>
    <source>
        <strain evidence="1">AP13</strain>
    </source>
</reference>
<proteinExistence type="predicted"/>
<protein>
    <submittedName>
        <fullName evidence="1">Uncharacterized protein</fullName>
    </submittedName>
</protein>
<sequence>MTPSSTTASPCCPPPVNALGCCSQRRVLPAPLCSRVSCCSCLASVLPAPHRQERRAVREEAVLFGKKQQQHDEKKPELLELDLPPTAVPSFDYNFTTTEN</sequence>
<organism evidence="1 2">
    <name type="scientific">Panicum virgatum</name>
    <name type="common">Blackwell switchgrass</name>
    <dbReference type="NCBI Taxonomy" id="38727"/>
    <lineage>
        <taxon>Eukaryota</taxon>
        <taxon>Viridiplantae</taxon>
        <taxon>Streptophyta</taxon>
        <taxon>Embryophyta</taxon>
        <taxon>Tracheophyta</taxon>
        <taxon>Spermatophyta</taxon>
        <taxon>Magnoliopsida</taxon>
        <taxon>Liliopsida</taxon>
        <taxon>Poales</taxon>
        <taxon>Poaceae</taxon>
        <taxon>PACMAD clade</taxon>
        <taxon>Panicoideae</taxon>
        <taxon>Panicodae</taxon>
        <taxon>Paniceae</taxon>
        <taxon>Panicinae</taxon>
        <taxon>Panicum</taxon>
        <taxon>Panicum sect. Hiantes</taxon>
    </lineage>
</organism>
<name>A0A8T0WZA3_PANVG</name>
<evidence type="ECO:0000313" key="1">
    <source>
        <dbReference type="EMBL" id="KAG2650976.1"/>
    </source>
</evidence>
<accession>A0A8T0WZA3</accession>
<evidence type="ECO:0000313" key="2">
    <source>
        <dbReference type="Proteomes" id="UP000823388"/>
    </source>
</evidence>
<dbReference type="EMBL" id="CM029038">
    <property type="protein sequence ID" value="KAG2650976.1"/>
    <property type="molecule type" value="Genomic_DNA"/>
</dbReference>